<evidence type="ECO:0000256" key="1">
    <source>
        <dbReference type="SAM" id="MobiDB-lite"/>
    </source>
</evidence>
<keyword evidence="2" id="KW-0472">Membrane</keyword>
<reference evidence="3 4" key="1">
    <citation type="submission" date="2023-03" db="EMBL/GenBank/DDBJ databases">
        <title>Draft genome sequence of type strain Streptomyces ferralitis JCM 14344.</title>
        <authorList>
            <person name="Klaysubun C."/>
            <person name="Duangmal K."/>
        </authorList>
    </citation>
    <scope>NUCLEOTIDE SEQUENCE [LARGE SCALE GENOMIC DNA]</scope>
    <source>
        <strain evidence="3 4">JCM 14344</strain>
    </source>
</reference>
<sequence length="135" mass="14334">MSTTHTAGPVRHGRPHHRTAQAHRSSWVVPTVLGVIFGAYALFLEQANGVSAGTAALRGLVAAVVMAAVCFLIGRRQRWMQAESQAIAYGVVFGMAMGYLINLSGATLLKSSLLGLAFGGGMVVATFYLSYARRH</sequence>
<keyword evidence="4" id="KW-1185">Reference proteome</keyword>
<evidence type="ECO:0000313" key="3">
    <source>
        <dbReference type="EMBL" id="MDF2256132.1"/>
    </source>
</evidence>
<keyword evidence="2" id="KW-0812">Transmembrane</keyword>
<dbReference type="RefSeq" id="WP_275811746.1">
    <property type="nucleotide sequence ID" value="NZ_BAAANM010000015.1"/>
</dbReference>
<gene>
    <name evidence="3" type="ORF">P2L57_10445</name>
</gene>
<evidence type="ECO:0000313" key="4">
    <source>
        <dbReference type="Proteomes" id="UP001220022"/>
    </source>
</evidence>
<feature type="transmembrane region" description="Helical" evidence="2">
    <location>
        <begin position="55"/>
        <end position="74"/>
    </location>
</feature>
<keyword evidence="2" id="KW-1133">Transmembrane helix</keyword>
<evidence type="ECO:0008006" key="5">
    <source>
        <dbReference type="Google" id="ProtNLM"/>
    </source>
</evidence>
<feature type="region of interest" description="Disordered" evidence="1">
    <location>
        <begin position="1"/>
        <end position="22"/>
    </location>
</feature>
<organism evidence="3 4">
    <name type="scientific">Streptantibioticus ferralitis</name>
    <dbReference type="NCBI Taxonomy" id="236510"/>
    <lineage>
        <taxon>Bacteria</taxon>
        <taxon>Bacillati</taxon>
        <taxon>Actinomycetota</taxon>
        <taxon>Actinomycetes</taxon>
        <taxon>Kitasatosporales</taxon>
        <taxon>Streptomycetaceae</taxon>
        <taxon>Streptantibioticus</taxon>
    </lineage>
</organism>
<feature type="transmembrane region" description="Helical" evidence="2">
    <location>
        <begin position="112"/>
        <end position="131"/>
    </location>
</feature>
<protein>
    <recommendedName>
        <fullName evidence="5">Integral membrane protein</fullName>
    </recommendedName>
</protein>
<proteinExistence type="predicted"/>
<feature type="transmembrane region" description="Helical" evidence="2">
    <location>
        <begin position="86"/>
        <end position="106"/>
    </location>
</feature>
<dbReference type="Proteomes" id="UP001220022">
    <property type="component" value="Unassembled WGS sequence"/>
</dbReference>
<feature type="compositionally biased region" description="Basic residues" evidence="1">
    <location>
        <begin position="11"/>
        <end position="21"/>
    </location>
</feature>
<comment type="caution">
    <text evidence="3">The sequence shown here is derived from an EMBL/GenBank/DDBJ whole genome shotgun (WGS) entry which is preliminary data.</text>
</comment>
<feature type="transmembrane region" description="Helical" evidence="2">
    <location>
        <begin position="27"/>
        <end position="43"/>
    </location>
</feature>
<accession>A0ABT5YX07</accession>
<evidence type="ECO:0000256" key="2">
    <source>
        <dbReference type="SAM" id="Phobius"/>
    </source>
</evidence>
<dbReference type="EMBL" id="JARHTQ010000005">
    <property type="protein sequence ID" value="MDF2256132.1"/>
    <property type="molecule type" value="Genomic_DNA"/>
</dbReference>
<name>A0ABT5YX07_9ACTN</name>